<reference evidence="1" key="2">
    <citation type="submission" date="2020-09" db="EMBL/GenBank/DDBJ databases">
        <authorList>
            <person name="Sun Q."/>
            <person name="Kim S."/>
        </authorList>
    </citation>
    <scope>NUCLEOTIDE SEQUENCE</scope>
    <source>
        <strain evidence="1">KCTC 12113</strain>
    </source>
</reference>
<dbReference type="PROSITE" id="PS51257">
    <property type="entry name" value="PROKAR_LIPOPROTEIN"/>
    <property type="match status" value="1"/>
</dbReference>
<evidence type="ECO:0000313" key="2">
    <source>
        <dbReference type="Proteomes" id="UP000634668"/>
    </source>
</evidence>
<name>A0A918MQT5_9FLAO</name>
<organism evidence="1 2">
    <name type="scientific">Arenibacter certesii</name>
    <dbReference type="NCBI Taxonomy" id="228955"/>
    <lineage>
        <taxon>Bacteria</taxon>
        <taxon>Pseudomonadati</taxon>
        <taxon>Bacteroidota</taxon>
        <taxon>Flavobacteriia</taxon>
        <taxon>Flavobacteriales</taxon>
        <taxon>Flavobacteriaceae</taxon>
        <taxon>Arenibacter</taxon>
    </lineage>
</organism>
<reference evidence="1" key="1">
    <citation type="journal article" date="2014" name="Int. J. Syst. Evol. Microbiol.">
        <title>Complete genome sequence of Corynebacterium casei LMG S-19264T (=DSM 44701T), isolated from a smear-ripened cheese.</title>
        <authorList>
            <consortium name="US DOE Joint Genome Institute (JGI-PGF)"/>
            <person name="Walter F."/>
            <person name="Albersmeier A."/>
            <person name="Kalinowski J."/>
            <person name="Ruckert C."/>
        </authorList>
    </citation>
    <scope>NUCLEOTIDE SEQUENCE</scope>
    <source>
        <strain evidence="1">KCTC 12113</strain>
    </source>
</reference>
<evidence type="ECO:0000313" key="1">
    <source>
        <dbReference type="EMBL" id="GGW45519.1"/>
    </source>
</evidence>
<gene>
    <name evidence="1" type="ORF">GCM10007383_32390</name>
</gene>
<evidence type="ECO:0008006" key="3">
    <source>
        <dbReference type="Google" id="ProtNLM"/>
    </source>
</evidence>
<keyword evidence="2" id="KW-1185">Reference proteome</keyword>
<dbReference type="RefSeq" id="WP_051315695.1">
    <property type="nucleotide sequence ID" value="NZ_BMWP01000027.1"/>
</dbReference>
<sequence length="262" mass="29221">MTTDNRNVFSNVKKSILVAGMGILGMLTVVSCEKDNDSTTTKQGKVAISAKGKITNPNGSSSKTAKEVGPKIVLSDFLINLKEFELELDLDYDDDENEQWDNDGFYGYEDEIELEGPFELDLLSGEISFINIDVPVGTYEELEFDIDKSTDTNSEMFGKSILIKGTIDDVPFSFWHDFDEELEIDFEDSQKKIEIVESQTNLTIQFDLTQLLYGVGAVDLSQAVDGNNDGLIEISPEDQDGNNEIADQIKEKLKDIIDLLDD</sequence>
<dbReference type="Proteomes" id="UP000634668">
    <property type="component" value="Unassembled WGS sequence"/>
</dbReference>
<dbReference type="EMBL" id="BMWP01000027">
    <property type="protein sequence ID" value="GGW45519.1"/>
    <property type="molecule type" value="Genomic_DNA"/>
</dbReference>
<comment type="caution">
    <text evidence="1">The sequence shown here is derived from an EMBL/GenBank/DDBJ whole genome shotgun (WGS) entry which is preliminary data.</text>
</comment>
<protein>
    <recommendedName>
        <fullName evidence="3">DUF4382 domain-containing protein</fullName>
    </recommendedName>
</protein>
<proteinExistence type="predicted"/>
<accession>A0A918MQT5</accession>
<dbReference type="AlphaFoldDB" id="A0A918MQT5"/>